<name>A0AAD5LRK8_9CRUS</name>
<keyword evidence="11" id="KW-0464">Manganese</keyword>
<comment type="caution">
    <text evidence="14">The sequence shown here is derived from an EMBL/GenBank/DDBJ whole genome shotgun (WGS) entry which is preliminary data.</text>
</comment>
<evidence type="ECO:0000256" key="4">
    <source>
        <dbReference type="ARBA" id="ARBA00022676"/>
    </source>
</evidence>
<gene>
    <name evidence="14" type="ORF">GHT06_010137</name>
</gene>
<keyword evidence="15" id="KW-1185">Reference proteome</keyword>
<dbReference type="Gene3D" id="3.90.550.10">
    <property type="entry name" value="Spore Coat Polysaccharide Biosynthesis Protein SpsA, Chain A"/>
    <property type="match status" value="1"/>
</dbReference>
<organism evidence="14 15">
    <name type="scientific">Daphnia sinensis</name>
    <dbReference type="NCBI Taxonomy" id="1820382"/>
    <lineage>
        <taxon>Eukaryota</taxon>
        <taxon>Metazoa</taxon>
        <taxon>Ecdysozoa</taxon>
        <taxon>Arthropoda</taxon>
        <taxon>Crustacea</taxon>
        <taxon>Branchiopoda</taxon>
        <taxon>Diplostraca</taxon>
        <taxon>Cladocera</taxon>
        <taxon>Anomopoda</taxon>
        <taxon>Daphniidae</taxon>
        <taxon>Daphnia</taxon>
        <taxon>Daphnia similis group</taxon>
    </lineage>
</organism>
<proteinExistence type="inferred from homology"/>
<reference evidence="14 15" key="1">
    <citation type="submission" date="2022-05" db="EMBL/GenBank/DDBJ databases">
        <title>A multi-omics perspective on studying reproductive biology in Daphnia sinensis.</title>
        <authorList>
            <person name="Jia J."/>
        </authorList>
    </citation>
    <scope>NUCLEOTIDE SEQUENCE [LARGE SCALE GENOMIC DNA]</scope>
    <source>
        <strain evidence="14 15">WSL</strain>
    </source>
</reference>
<evidence type="ECO:0000256" key="9">
    <source>
        <dbReference type="ARBA" id="ARBA00023136"/>
    </source>
</evidence>
<dbReference type="PANTHER" id="PTHR19300:SF57">
    <property type="entry name" value="BETA-1,4-N-ACETYLGALACTOSAMINYLTRANSFERASE"/>
    <property type="match status" value="1"/>
</dbReference>
<dbReference type="GO" id="GO:0016020">
    <property type="term" value="C:membrane"/>
    <property type="evidence" value="ECO:0007669"/>
    <property type="project" value="UniProtKB-SubCell"/>
</dbReference>
<comment type="subcellular location">
    <subcellularLocation>
        <location evidence="1 11">Membrane</location>
        <topology evidence="1 11">Single-pass type II membrane protein</topology>
    </subcellularLocation>
</comment>
<dbReference type="PRINTS" id="PR02050">
    <property type="entry name" value="B14GALTRFASE"/>
</dbReference>
<dbReference type="GO" id="GO:0046872">
    <property type="term" value="F:metal ion binding"/>
    <property type="evidence" value="ECO:0007669"/>
    <property type="project" value="UniProtKB-UniRule"/>
</dbReference>
<dbReference type="InterPro" id="IPR027791">
    <property type="entry name" value="Galactosyl_T_C"/>
</dbReference>
<dbReference type="GO" id="GO:0033842">
    <property type="term" value="F:N-acetyl-beta-glucosaminyl-derivative 4-beta-N-acetylgalactosaminyltransferase activity"/>
    <property type="evidence" value="ECO:0007669"/>
    <property type="project" value="TreeGrafter"/>
</dbReference>
<sequence length="339" mass="38880">MDWSHVTYLRVLIRPVLIASITIFICVFWIQSNSSDIDIKSAQHGHQLAVQSVQLCPLISPRLIGWTNLSLEAMSAISKEDEGIVELRMKQSGVKPGGRYEPSRCQSRHKVAIIVPVRNRTEHLAVFLRYMHPFLQRQQLSYAIFVVEQSERSPFNRGMLMNIGFKEAQLSQEEYQCVILHDVDMLPEHDGNPYTCPEDGKPRQMAFSVDHWNNYNSVSWNFLGAVTAMSANDFQRINGYSNAFWGWGGEDDQLFQRTKSQNLTVVRAFDGTVSQVVHYKTMSHPRATPNPDRMSVINEGWKKFQTDGLVDLRYTRLSLKLEPLCTRIVVDIQPYNITT</sequence>
<dbReference type="CDD" id="cd00899">
    <property type="entry name" value="b4GalT"/>
    <property type="match status" value="1"/>
</dbReference>
<comment type="cofactor">
    <cofactor evidence="11">
        <name>Mn(2+)</name>
        <dbReference type="ChEBI" id="CHEBI:29035"/>
    </cofactor>
</comment>
<dbReference type="SUPFAM" id="SSF53448">
    <property type="entry name" value="Nucleotide-diphospho-sugar transferases"/>
    <property type="match status" value="1"/>
</dbReference>
<comment type="similarity">
    <text evidence="3 11">Belongs to the glycosyltransferase 7 family.</text>
</comment>
<feature type="transmembrane region" description="Helical" evidence="11">
    <location>
        <begin position="12"/>
        <end position="30"/>
    </location>
</feature>
<keyword evidence="5 11" id="KW-0808">Transferase</keyword>
<keyword evidence="8 11" id="KW-1133">Transmembrane helix</keyword>
<keyword evidence="6 11" id="KW-0812">Transmembrane</keyword>
<dbReference type="EC" id="2.4.1.-" evidence="11"/>
<keyword evidence="10 11" id="KW-0325">Glycoprotein</keyword>
<evidence type="ECO:0000256" key="5">
    <source>
        <dbReference type="ARBA" id="ARBA00022679"/>
    </source>
</evidence>
<evidence type="ECO:0000259" key="13">
    <source>
        <dbReference type="Pfam" id="PF13733"/>
    </source>
</evidence>
<keyword evidence="7 11" id="KW-0735">Signal-anchor</keyword>
<keyword evidence="11" id="KW-0479">Metal-binding</keyword>
<evidence type="ECO:0000259" key="12">
    <source>
        <dbReference type="Pfam" id="PF02709"/>
    </source>
</evidence>
<dbReference type="InterPro" id="IPR029044">
    <property type="entry name" value="Nucleotide-diphossugar_trans"/>
</dbReference>
<keyword evidence="4 11" id="KW-0328">Glycosyltransferase</keyword>
<dbReference type="GO" id="GO:0006688">
    <property type="term" value="P:glycosphingolipid biosynthetic process"/>
    <property type="evidence" value="ECO:0007669"/>
    <property type="project" value="TreeGrafter"/>
</dbReference>
<protein>
    <recommendedName>
        <fullName evidence="11">Beta-1,4-N-acetylgalactosaminyltransferase</fullName>
        <ecNumber evidence="11">2.4.1.-</ecNumber>
    </recommendedName>
    <alternativeName>
        <fullName evidence="11">Beta-4-GalNAcT</fullName>
    </alternativeName>
</protein>
<evidence type="ECO:0000256" key="6">
    <source>
        <dbReference type="ARBA" id="ARBA00022692"/>
    </source>
</evidence>
<dbReference type="GO" id="GO:0005794">
    <property type="term" value="C:Golgi apparatus"/>
    <property type="evidence" value="ECO:0007669"/>
    <property type="project" value="TreeGrafter"/>
</dbReference>
<evidence type="ECO:0000256" key="11">
    <source>
        <dbReference type="RuleBase" id="RU368121"/>
    </source>
</evidence>
<dbReference type="AlphaFoldDB" id="A0AAD5LRK8"/>
<evidence type="ECO:0000313" key="14">
    <source>
        <dbReference type="EMBL" id="KAI9562683.1"/>
    </source>
</evidence>
<evidence type="ECO:0000256" key="1">
    <source>
        <dbReference type="ARBA" id="ARBA00004606"/>
    </source>
</evidence>
<accession>A0AAD5LRK8</accession>
<comment type="pathway">
    <text evidence="2 11">Protein modification; protein glycosylation.</text>
</comment>
<dbReference type="EMBL" id="WJBH02000002">
    <property type="protein sequence ID" value="KAI9562683.1"/>
    <property type="molecule type" value="Genomic_DNA"/>
</dbReference>
<dbReference type="GO" id="GO:0008378">
    <property type="term" value="F:galactosyltransferase activity"/>
    <property type="evidence" value="ECO:0007669"/>
    <property type="project" value="TreeGrafter"/>
</dbReference>
<dbReference type="GO" id="GO:0005975">
    <property type="term" value="P:carbohydrate metabolic process"/>
    <property type="evidence" value="ECO:0007669"/>
    <property type="project" value="InterPro"/>
</dbReference>
<evidence type="ECO:0000256" key="7">
    <source>
        <dbReference type="ARBA" id="ARBA00022968"/>
    </source>
</evidence>
<dbReference type="InterPro" id="IPR003859">
    <property type="entry name" value="Galactosyl_T"/>
</dbReference>
<keyword evidence="9 11" id="KW-0472">Membrane</keyword>
<dbReference type="Proteomes" id="UP000820818">
    <property type="component" value="Linkage Group LG2"/>
</dbReference>
<dbReference type="Pfam" id="PF13733">
    <property type="entry name" value="Glyco_transf_7N"/>
    <property type="match status" value="1"/>
</dbReference>
<dbReference type="PANTHER" id="PTHR19300">
    <property type="entry name" value="BETA-1,4-GALACTOSYLTRANSFERASE"/>
    <property type="match status" value="1"/>
</dbReference>
<dbReference type="Pfam" id="PF02709">
    <property type="entry name" value="Glyco_transf_7C"/>
    <property type="match status" value="1"/>
</dbReference>
<feature type="domain" description="Galactosyltransferase C-terminal" evidence="12">
    <location>
        <begin position="205"/>
        <end position="280"/>
    </location>
</feature>
<dbReference type="InterPro" id="IPR027995">
    <property type="entry name" value="Galactosyl_T_N"/>
</dbReference>
<comment type="function">
    <text evidence="11">Catalyzes the transfer of galactose onto proteins or lipids.</text>
</comment>
<evidence type="ECO:0000313" key="15">
    <source>
        <dbReference type="Proteomes" id="UP000820818"/>
    </source>
</evidence>
<evidence type="ECO:0000256" key="2">
    <source>
        <dbReference type="ARBA" id="ARBA00004922"/>
    </source>
</evidence>
<evidence type="ECO:0000256" key="8">
    <source>
        <dbReference type="ARBA" id="ARBA00022989"/>
    </source>
</evidence>
<evidence type="ECO:0000256" key="10">
    <source>
        <dbReference type="ARBA" id="ARBA00023180"/>
    </source>
</evidence>
<feature type="domain" description="Galactosyltransferase N-terminal" evidence="13">
    <location>
        <begin position="56"/>
        <end position="197"/>
    </location>
</feature>
<evidence type="ECO:0000256" key="3">
    <source>
        <dbReference type="ARBA" id="ARBA00005735"/>
    </source>
</evidence>